<evidence type="ECO:0000313" key="2">
    <source>
        <dbReference type="Proteomes" id="UP000503349"/>
    </source>
</evidence>
<keyword evidence="2" id="KW-1185">Reference proteome</keyword>
<reference evidence="2" key="2">
    <citation type="submission" date="2019-02" db="EMBL/GenBank/DDBJ databases">
        <title>Opniocepnalus argus Var Kimnra genome.</title>
        <authorList>
            <person name="Zhou C."/>
            <person name="Xiao S."/>
        </authorList>
    </citation>
    <scope>NUCLEOTIDE SEQUENCE [LARGE SCALE GENOMIC DNA]</scope>
</reference>
<protein>
    <submittedName>
        <fullName evidence="1">Uncharacterized protein</fullName>
    </submittedName>
</protein>
<organism evidence="1 2">
    <name type="scientific">Channa argus</name>
    <name type="common">Northern snakehead</name>
    <name type="synonym">Ophicephalus argus</name>
    <dbReference type="NCBI Taxonomy" id="215402"/>
    <lineage>
        <taxon>Eukaryota</taxon>
        <taxon>Metazoa</taxon>
        <taxon>Chordata</taxon>
        <taxon>Craniata</taxon>
        <taxon>Vertebrata</taxon>
        <taxon>Euteleostomi</taxon>
        <taxon>Actinopterygii</taxon>
        <taxon>Neopterygii</taxon>
        <taxon>Teleostei</taxon>
        <taxon>Neoteleostei</taxon>
        <taxon>Acanthomorphata</taxon>
        <taxon>Anabantaria</taxon>
        <taxon>Anabantiformes</taxon>
        <taxon>Channoidei</taxon>
        <taxon>Channidae</taxon>
        <taxon>Channa</taxon>
    </lineage>
</organism>
<proteinExistence type="predicted"/>
<name>A0A6G1QE36_CHAAH</name>
<dbReference type="EMBL" id="CM015726">
    <property type="protein sequence ID" value="KAF3700508.1"/>
    <property type="molecule type" value="Genomic_DNA"/>
</dbReference>
<dbReference type="Proteomes" id="UP000503349">
    <property type="component" value="Chromosome 15"/>
</dbReference>
<reference evidence="1 2" key="1">
    <citation type="submission" date="2019-02" db="EMBL/GenBank/DDBJ databases">
        <title>Opniocepnalus argus genome.</title>
        <authorList>
            <person name="Zhou C."/>
            <person name="Xiao S."/>
        </authorList>
    </citation>
    <scope>NUCLEOTIDE SEQUENCE [LARGE SCALE GENOMIC DNA]</scope>
    <source>
        <strain evidence="1">OARG1902GOOAL</strain>
        <tissue evidence="1">Muscle</tissue>
    </source>
</reference>
<gene>
    <name evidence="1" type="ORF">EXN66_Car016195</name>
</gene>
<evidence type="ECO:0000313" key="1">
    <source>
        <dbReference type="EMBL" id="KAF3700508.1"/>
    </source>
</evidence>
<accession>A0A6G1QE36</accession>
<sequence length="91" mass="9727">MLTAQSRKASLSLPVPPASSPVNLMLMSTAPMWPVKACTSWILTFTQVSSTYVNQVVGAVPGKELSTFFFTASMCRLATIGDTGETSHLCK</sequence>
<dbReference type="AlphaFoldDB" id="A0A6G1QE36"/>